<keyword evidence="1" id="KW-0175">Coiled coil</keyword>
<feature type="compositionally biased region" description="Polar residues" evidence="2">
    <location>
        <begin position="435"/>
        <end position="445"/>
    </location>
</feature>
<dbReference type="EMBL" id="MVJN01000004">
    <property type="protein sequence ID" value="RAP37057.1"/>
    <property type="molecule type" value="Genomic_DNA"/>
</dbReference>
<dbReference type="RefSeq" id="WP_112219173.1">
    <property type="nucleotide sequence ID" value="NZ_MVJN01000004.1"/>
</dbReference>
<dbReference type="Proteomes" id="UP000249458">
    <property type="component" value="Unassembled WGS sequence"/>
</dbReference>
<dbReference type="AlphaFoldDB" id="A0A364LKB8"/>
<gene>
    <name evidence="3" type="ORF">B1207_06435</name>
</gene>
<protein>
    <submittedName>
        <fullName evidence="3">Uncharacterized protein</fullName>
    </submittedName>
</protein>
<proteinExistence type="predicted"/>
<evidence type="ECO:0000313" key="4">
    <source>
        <dbReference type="Proteomes" id="UP000249458"/>
    </source>
</evidence>
<feature type="coiled-coil region" evidence="1">
    <location>
        <begin position="198"/>
        <end position="232"/>
    </location>
</feature>
<evidence type="ECO:0000313" key="3">
    <source>
        <dbReference type="EMBL" id="RAP37057.1"/>
    </source>
</evidence>
<feature type="region of interest" description="Disordered" evidence="2">
    <location>
        <begin position="410"/>
        <end position="462"/>
    </location>
</feature>
<evidence type="ECO:0000256" key="2">
    <source>
        <dbReference type="SAM" id="MobiDB-lite"/>
    </source>
</evidence>
<feature type="compositionally biased region" description="Polar residues" evidence="2">
    <location>
        <begin position="453"/>
        <end position="462"/>
    </location>
</feature>
<reference evidence="3 4" key="1">
    <citation type="submission" date="2017-02" db="EMBL/GenBank/DDBJ databases">
        <title>Legionella quilivanii strain from human: case report and whole genome sequencing analysis.</title>
        <authorList>
            <person name="Lalancette C."/>
            <person name="Leduc J.-M."/>
            <person name="Levesque S."/>
            <person name="Fournier E."/>
            <person name="Saoud J."/>
            <person name="Faucher S.P."/>
            <person name="Bernard K."/>
            <person name="Martineau C."/>
            <person name="Longtin J."/>
        </authorList>
    </citation>
    <scope>NUCLEOTIDE SEQUENCE [LARGE SCALE GENOMIC DNA]</scope>
    <source>
        <strain evidence="3 4">ID143958</strain>
    </source>
</reference>
<sequence>MPNYVATVSAKWLKENTVIYSFDDAEDTAFSDEELKKASSLDKQNEQRKDEPPLKQVKALFSLFFMYSAPISFPIGYLPFKKHNLSYLKLRFDHPYSMRLSAYGEENQHFKTPLQLAPGDNGDFEQVGIEGQETVRLHLFTDEILSGDGVFDLTQGAFFNNQNQVDQFKGKFEDLRAYFGLPIFREYKIHICTSEVGHKKFNNKKDELECMLKDYESEYQQIKKGLEELSAQQPQAIPVSKLVALLELVRIPDQEKVLSRKGQSLAQIRNIIENYFINLGDLIDHYQDILCEIETYIFSDPTYLAPDNSPWRIITFPSGIGMSWIERHFPQTLNYSQELIEQAEQEKTIPLVLSMPEPIYETFLAEIQPGTKFKQIGLVVERDQYIIQFPDNTLASDIDKNLPKTKEAIKNYKPNQPPGPAKELPEKKELPKDSFFSTIKVSSNRQNKELSSERTPLLNSHR</sequence>
<name>A0A364LKB8_9GAMM</name>
<feature type="compositionally biased region" description="Basic and acidic residues" evidence="2">
    <location>
        <begin position="423"/>
        <end position="432"/>
    </location>
</feature>
<comment type="caution">
    <text evidence="3">The sequence shown here is derived from an EMBL/GenBank/DDBJ whole genome shotgun (WGS) entry which is preliminary data.</text>
</comment>
<organism evidence="3 4">
    <name type="scientific">Legionella quinlivanii</name>
    <dbReference type="NCBI Taxonomy" id="45073"/>
    <lineage>
        <taxon>Bacteria</taxon>
        <taxon>Pseudomonadati</taxon>
        <taxon>Pseudomonadota</taxon>
        <taxon>Gammaproteobacteria</taxon>
        <taxon>Legionellales</taxon>
        <taxon>Legionellaceae</taxon>
        <taxon>Legionella</taxon>
    </lineage>
</organism>
<evidence type="ECO:0000256" key="1">
    <source>
        <dbReference type="SAM" id="Coils"/>
    </source>
</evidence>
<accession>A0A364LKB8</accession>